<dbReference type="InterPro" id="IPR041248">
    <property type="entry name" value="YDG"/>
</dbReference>
<feature type="domain" description="YDG" evidence="3">
    <location>
        <begin position="668"/>
        <end position="760"/>
    </location>
</feature>
<gene>
    <name evidence="4" type="ORF">FXB42_12220</name>
</gene>
<dbReference type="RefSeq" id="WP_148638007.1">
    <property type="nucleotide sequence ID" value="NZ_VSLA01000025.1"/>
</dbReference>
<feature type="signal peptide" evidence="2">
    <location>
        <begin position="1"/>
        <end position="22"/>
    </location>
</feature>
<evidence type="ECO:0000313" key="5">
    <source>
        <dbReference type="Proteomes" id="UP000322619"/>
    </source>
</evidence>
<dbReference type="Pfam" id="PF07538">
    <property type="entry name" value="ChW"/>
    <property type="match status" value="3"/>
</dbReference>
<feature type="compositionally biased region" description="Pro residues" evidence="1">
    <location>
        <begin position="462"/>
        <end position="474"/>
    </location>
</feature>
<accession>A0A5D0WKD3</accession>
<dbReference type="Proteomes" id="UP000322619">
    <property type="component" value="Unassembled WGS sequence"/>
</dbReference>
<sequence length="1461" mass="153487">MKKTLLTLLLFALFIPIQTVFAETDIIPVLSRGHIENLGDYPADHTWIESPEIIGTVGQSKRIEGFELKPDADVSSEIELRYNVHVQNIGWLYDENDPSTWAKNGDYAGTRGKGLRIEAIKIVLLDTTGKQVSGYHVRYRGHVQNIGDLPSASEEWFLDGEQLGTVGSSLRLEALKLEIVKDATTGTDLSAYTALIKQIESLNESDYSKTSWINLQTVVSKNTVNEQSSSAEIATAIATIQKAMNQLEDLTQSTIYSKAGSYGPSSGNESINQDVIITTGDVTLQNLTIDGNLIIDEAVGNGNVTLNNVTVSGELRVCGGGKNSIHINGGNYSKILVEQAPDGGVRIVATGLDGVPVILSENAAGETLILEGEFDSVTVNAPNAVIKTQGQTSIKTLDVGEDGQNTAIELGSTTAVTNLALSAPTNITGSGRISKAEISSDNVSFEKAPDNYTVDPEVVVPPVIPTPEPTPQPQPGDSGSGGYTPPSKISLSVSTAPTVSLSKTYDGNTATDVTNQLLDAAAITGIVAGDDVQVSATAIYSDKNAETDKTITITYHLSGTNAGKYNPPASTTVKGEIGKKALNIPVAPIAKEFDGTTTLNTEITESLGQLASDNLTITRTATYQNNSGKTDAIEVGTDKPVICSYTLSGNDAGNYSAPAEHPGTGTITKRTLTVSGASLNINKSKTYDGTTAVFNLSGNAITTGNNVISVATGVAAEPAIIVTATAAYDNQNVGSNRTITVSYTITSSSAQKNYQITTTETISGASITARPLTITAPTPVAKAYDGTADVFTATNNTGKIFNTSITPGNVATTDTGKVTVKATATYDTGKDVGTNKNITIRYTLSGDAAGNYQPLPDDHSKTAAITPLTLNTGTVSEKTKEYDGTSTAKLNVNVSCSDNNGLFASEAGKTLLSKVDSKYYTDSACQTETSKPSDAANLYIKYTITLEGTSASNYVFADNQSSLTGTTNGGSITKKKLSVTAEAMGLQTEKDYDGNVSASSTLTTITGGTGLTGIIGNEQVTATASSHYDSADAGNRTITTSFSLSGPDAGNYLIDPLISSGKINPIQLNYTGALPDNISSYASKTYDSTQTVKLNGVYIQDQDVTSDVNGILSGETAKVTATATFNDKNAGANKPVTITYTVNSTNYLAPPPNTGTITASIDKRMLSYDDSLQLETLKKWDGKTSAIVIDAKISPATDSYSGIVAGDTVSLAACSGEYYSGNAPTSAVTPDDSWYEIRLTPTLSGTDAGNYQMETKTATGKILPKSGLVTASFSDSSWSSWGKTWGDYQTLTMPDGMKLFMCTYSTDGIGTFYGLGSDGKIYTATTAVDATAIKDFSLLNTTNYDGANILSGYQVFGLDADGTPLAVGSDGMIYFWSNQEWAPESQSKVTLQGSGAPINPTYYKDNDSKEYLIYQDSSGNLYKSLFGGSGATSICTAPKPLSTFTSELIDYNGSTIVLFAY</sequence>
<evidence type="ECO:0000256" key="1">
    <source>
        <dbReference type="SAM" id="MobiDB-lite"/>
    </source>
</evidence>
<feature type="domain" description="YDG" evidence="3">
    <location>
        <begin position="496"/>
        <end position="567"/>
    </location>
</feature>
<organism evidence="4 5">
    <name type="scientific">Acetobacterium wieringae</name>
    <dbReference type="NCBI Taxonomy" id="52694"/>
    <lineage>
        <taxon>Bacteria</taxon>
        <taxon>Bacillati</taxon>
        <taxon>Bacillota</taxon>
        <taxon>Clostridia</taxon>
        <taxon>Eubacteriales</taxon>
        <taxon>Eubacteriaceae</taxon>
        <taxon>Acetobacterium</taxon>
    </lineage>
</organism>
<feature type="chain" id="PRO_5023027109" description="YDG domain-containing protein" evidence="2">
    <location>
        <begin position="23"/>
        <end position="1461"/>
    </location>
</feature>
<feature type="region of interest" description="Disordered" evidence="1">
    <location>
        <begin position="460"/>
        <end position="491"/>
    </location>
</feature>
<evidence type="ECO:0000259" key="3">
    <source>
        <dbReference type="Pfam" id="PF18657"/>
    </source>
</evidence>
<dbReference type="Pfam" id="PF18657">
    <property type="entry name" value="YDG"/>
    <property type="match status" value="6"/>
</dbReference>
<evidence type="ECO:0000256" key="2">
    <source>
        <dbReference type="SAM" id="SignalP"/>
    </source>
</evidence>
<evidence type="ECO:0000313" key="4">
    <source>
        <dbReference type="EMBL" id="TYC84523.1"/>
    </source>
</evidence>
<dbReference type="SMART" id="SM00728">
    <property type="entry name" value="ChW"/>
    <property type="match status" value="3"/>
</dbReference>
<feature type="domain" description="YDG" evidence="3">
    <location>
        <begin position="768"/>
        <end position="853"/>
    </location>
</feature>
<feature type="domain" description="YDG" evidence="3">
    <location>
        <begin position="973"/>
        <end position="1055"/>
    </location>
</feature>
<name>A0A5D0WKD3_9FIRM</name>
<dbReference type="InterPro" id="IPR006637">
    <property type="entry name" value="ChW"/>
</dbReference>
<reference evidence="4 5" key="1">
    <citation type="submission" date="2019-08" db="EMBL/GenBank/DDBJ databases">
        <title>Isolation and enrichment of carboxydotrophic bacteria from anaerobic sludge for the production of bio-based chemicals from syngas.</title>
        <authorList>
            <person name="Antares A.L."/>
            <person name="Moreira J."/>
            <person name="Diender M."/>
            <person name="Parshina S.N."/>
            <person name="Stams A.J.M."/>
            <person name="Alves M."/>
            <person name="Alves J.I."/>
            <person name="Sousa D.Z."/>
        </authorList>
    </citation>
    <scope>NUCLEOTIDE SEQUENCE [LARGE SCALE GENOMIC DNA]</scope>
    <source>
        <strain evidence="4 5">JM</strain>
    </source>
</reference>
<feature type="domain" description="YDG" evidence="3">
    <location>
        <begin position="1081"/>
        <end position="1150"/>
    </location>
</feature>
<protein>
    <recommendedName>
        <fullName evidence="3">YDG domain-containing protein</fullName>
    </recommendedName>
</protein>
<keyword evidence="2" id="KW-0732">Signal</keyword>
<comment type="caution">
    <text evidence="4">The sequence shown here is derived from an EMBL/GenBank/DDBJ whole genome shotgun (WGS) entry which is preliminary data.</text>
</comment>
<feature type="domain" description="YDG" evidence="3">
    <location>
        <begin position="579"/>
        <end position="657"/>
    </location>
</feature>
<dbReference type="EMBL" id="VSLA01000025">
    <property type="protein sequence ID" value="TYC84523.1"/>
    <property type="molecule type" value="Genomic_DNA"/>
</dbReference>
<dbReference type="Gene3D" id="1.20.1270.90">
    <property type="entry name" value="AF1782-like"/>
    <property type="match status" value="1"/>
</dbReference>
<proteinExistence type="predicted"/>